<name>A0A026VT72_OOCBI</name>
<feature type="domain" description="CUB" evidence="3">
    <location>
        <begin position="12"/>
        <end position="66"/>
    </location>
</feature>
<dbReference type="SUPFAM" id="SSF49854">
    <property type="entry name" value="Spermadhesin, CUB domain"/>
    <property type="match status" value="1"/>
</dbReference>
<dbReference type="OrthoDB" id="10063988at2759"/>
<keyword evidence="5" id="KW-1185">Reference proteome</keyword>
<evidence type="ECO:0000256" key="1">
    <source>
        <dbReference type="ARBA" id="ARBA00023157"/>
    </source>
</evidence>
<dbReference type="Gene3D" id="2.60.120.290">
    <property type="entry name" value="Spermadhesin, CUB domain"/>
    <property type="match status" value="1"/>
</dbReference>
<evidence type="ECO:0000313" key="4">
    <source>
        <dbReference type="EMBL" id="EZA46937.1"/>
    </source>
</evidence>
<dbReference type="InterPro" id="IPR000859">
    <property type="entry name" value="CUB_dom"/>
</dbReference>
<evidence type="ECO:0000313" key="5">
    <source>
        <dbReference type="Proteomes" id="UP000053097"/>
    </source>
</evidence>
<proteinExistence type="predicted"/>
<dbReference type="AlphaFoldDB" id="A0A026VT72"/>
<comment type="caution">
    <text evidence="2">Lacks conserved residue(s) required for the propagation of feature annotation.</text>
</comment>
<evidence type="ECO:0000259" key="3">
    <source>
        <dbReference type="PROSITE" id="PS01180"/>
    </source>
</evidence>
<protein>
    <recommendedName>
        <fullName evidence="3">CUB domain-containing protein</fullName>
    </recommendedName>
</protein>
<dbReference type="EMBL" id="KK108073">
    <property type="protein sequence ID" value="EZA46937.1"/>
    <property type="molecule type" value="Genomic_DNA"/>
</dbReference>
<evidence type="ECO:0000256" key="2">
    <source>
        <dbReference type="PROSITE-ProRule" id="PRU00059"/>
    </source>
</evidence>
<accession>A0A026VT72</accession>
<gene>
    <name evidence="4" type="ORF">X777_00539</name>
</gene>
<dbReference type="Pfam" id="PF00431">
    <property type="entry name" value="CUB"/>
    <property type="match status" value="1"/>
</dbReference>
<reference evidence="4 5" key="1">
    <citation type="journal article" date="2014" name="Curr. Biol.">
        <title>The genome of the clonal raider ant Cerapachys biroi.</title>
        <authorList>
            <person name="Oxley P.R."/>
            <person name="Ji L."/>
            <person name="Fetter-Pruneda I."/>
            <person name="McKenzie S.K."/>
            <person name="Li C."/>
            <person name="Hu H."/>
            <person name="Zhang G."/>
            <person name="Kronauer D.J."/>
        </authorList>
    </citation>
    <scope>NUCLEOTIDE SEQUENCE [LARGE SCALE GENOMIC DNA]</scope>
</reference>
<sequence length="66" mass="7351">MYVSLVFLFAECDSVYEDTDCHDGCVLASPGYPGLYPPNIRCRYLITSGPRISIAINFTAVLLPYK</sequence>
<organism evidence="4 5">
    <name type="scientific">Ooceraea biroi</name>
    <name type="common">Clonal raider ant</name>
    <name type="synonym">Cerapachys biroi</name>
    <dbReference type="NCBI Taxonomy" id="2015173"/>
    <lineage>
        <taxon>Eukaryota</taxon>
        <taxon>Metazoa</taxon>
        <taxon>Ecdysozoa</taxon>
        <taxon>Arthropoda</taxon>
        <taxon>Hexapoda</taxon>
        <taxon>Insecta</taxon>
        <taxon>Pterygota</taxon>
        <taxon>Neoptera</taxon>
        <taxon>Endopterygota</taxon>
        <taxon>Hymenoptera</taxon>
        <taxon>Apocrita</taxon>
        <taxon>Aculeata</taxon>
        <taxon>Formicoidea</taxon>
        <taxon>Formicidae</taxon>
        <taxon>Dorylinae</taxon>
        <taxon>Ooceraea</taxon>
    </lineage>
</organism>
<dbReference type="Proteomes" id="UP000053097">
    <property type="component" value="Unassembled WGS sequence"/>
</dbReference>
<dbReference type="InterPro" id="IPR035914">
    <property type="entry name" value="Sperma_CUB_dom_sf"/>
</dbReference>
<keyword evidence="1" id="KW-1015">Disulfide bond</keyword>
<dbReference type="PROSITE" id="PS01180">
    <property type="entry name" value="CUB"/>
    <property type="match status" value="1"/>
</dbReference>